<dbReference type="GO" id="GO:0000184">
    <property type="term" value="P:nuclear-transcribed mRNA catabolic process, nonsense-mediated decay"/>
    <property type="evidence" value="ECO:0007669"/>
    <property type="project" value="UniProtKB-KW"/>
</dbReference>
<evidence type="ECO:0000256" key="2">
    <source>
        <dbReference type="ARBA" id="ARBA00012513"/>
    </source>
</evidence>
<dbReference type="PROSITE" id="PS00916">
    <property type="entry name" value="PI3_4_KINASE_2"/>
    <property type="match status" value="1"/>
</dbReference>
<dbReference type="OrthoDB" id="381190at2759"/>
<dbReference type="Gene3D" id="3.30.1010.10">
    <property type="entry name" value="Phosphatidylinositol 3-kinase Catalytic Subunit, Chain A, domain 4"/>
    <property type="match status" value="1"/>
</dbReference>
<feature type="compositionally biased region" description="Acidic residues" evidence="11">
    <location>
        <begin position="3017"/>
        <end position="3026"/>
    </location>
</feature>
<dbReference type="PROSITE" id="PS51190">
    <property type="entry name" value="FATC"/>
    <property type="match status" value="1"/>
</dbReference>
<feature type="compositionally biased region" description="Low complexity" evidence="11">
    <location>
        <begin position="54"/>
        <end position="70"/>
    </location>
</feature>
<evidence type="ECO:0000256" key="3">
    <source>
        <dbReference type="ARBA" id="ARBA00022527"/>
    </source>
</evidence>
<evidence type="ECO:0000259" key="14">
    <source>
        <dbReference type="PROSITE" id="PS51190"/>
    </source>
</evidence>
<evidence type="ECO:0000313" key="15">
    <source>
        <dbReference type="EMBL" id="ORZ03355.1"/>
    </source>
</evidence>
<feature type="compositionally biased region" description="Low complexity" evidence="11">
    <location>
        <begin position="3043"/>
        <end position="3066"/>
    </location>
</feature>
<feature type="compositionally biased region" description="Acidic residues" evidence="11">
    <location>
        <begin position="2232"/>
        <end position="2243"/>
    </location>
</feature>
<evidence type="ECO:0000256" key="11">
    <source>
        <dbReference type="SAM" id="MobiDB-lite"/>
    </source>
</evidence>
<dbReference type="InterPro" id="IPR031559">
    <property type="entry name" value="SMG1"/>
</dbReference>
<dbReference type="Proteomes" id="UP000242180">
    <property type="component" value="Unassembled WGS sequence"/>
</dbReference>
<feature type="region of interest" description="Disordered" evidence="11">
    <location>
        <begin position="2991"/>
        <end position="3066"/>
    </location>
</feature>
<dbReference type="SMART" id="SM00146">
    <property type="entry name" value="PI3Kc"/>
    <property type="match status" value="1"/>
</dbReference>
<gene>
    <name evidence="15" type="ORF">BCR43DRAFT_450733</name>
</gene>
<dbReference type="InterPro" id="IPR000403">
    <property type="entry name" value="PI3/4_kinase_cat_dom"/>
</dbReference>
<evidence type="ECO:0000256" key="10">
    <source>
        <dbReference type="ARBA" id="ARBA00048679"/>
    </source>
</evidence>
<keyword evidence="16" id="KW-1185">Reference proteome</keyword>
<dbReference type="Gene3D" id="1.10.1070.11">
    <property type="entry name" value="Phosphatidylinositol 3-/4-kinase, catalytic domain"/>
    <property type="match status" value="1"/>
</dbReference>
<dbReference type="InterPro" id="IPR018936">
    <property type="entry name" value="PI3/4_kinase_CS"/>
</dbReference>
<sequence length="3124" mass="354664">MSEGRANHRHAQRSGNRDRNTNAGTGQHSLSALSTSFSSRGQHRHNSSTRTDNSQRQAQSQQQQQAPSQSDDFDEPRSFQLLWRTLGDGDDVNKRNAAAQQLIKLVVDSQKKQKELTQECMHLMDACLFQQSAHDLHSIFESTRPQWRVLKQSLCKLVSVVAAGSGRVDIAIGWLFMHLERWDDQGDPQTKEFKLWLLRILRQIILDAPAHPHNKRILTDYAPNIVNSLTLILDAMDSPDYLPDILIVLDALATNCPQQFATKFQDIIDLLVGWHIDTVLTEDRRSLIQGAYMKFKPFWQTRLPFALELLHHFLNDMRGVLSSILPEADDVEEKDKKWSMFDTLFGCLHSILHTIVPLLSTPEARKDVPIFLPMLNQLRPELLEFFGQVKDTLSPDEQWLRKTTDVLALLFTILPQGIRQYQWQMYTYIIPLNERSMSINEAREYLKILLKIVDAWGADIDQRVVQHLLDANHSPVFLLRSKFRNDKIIVGGVQVFLRNVIRLDEAAFSKSSVTLDAFICQCLVSIQQHSDIPPASTSNLRRTVRALKEEKLSSEACESGYIKSLEQAEFDTLFACYIILDAMTAWTSYRKSGVFCLLHIFSTTWSNKLINTFDTCIQMLTNAGPCLQYLLNTPGELELLANVFQDLLRDQWIYLNLSAKHNILDFLRELFRLSAATESYRTKATISLFEILTVSCLEKFPLEGNPQVKESLLSCANIFCQQFDMTFELVQSAIVHAQQGLDDRSSAVRCASIKLLSCLNPFFAADASLLCEPKSRPLRASIMASPHTGAFRPTHYEIAMAGLGLSTHLVHSQHKDSHLATIRIDNTLGWAERLFYHCDGVGAMKATPFVNDAEKAYGKTQVSTFLRNSASLIRFWAIWESVRYCVLSRLRTPFGNPQQTLAAFEQMLSSLVAKTDNEDMDACSNLLILLDRLELQMYNACHGCATNALPPVPRSSLAFFRTNKAVCKEYFNRIRPKLIIGARLVHNDPMVARHSIKLLKRRESLITGDIDALEWFNETNVTLCHLIEACIRQDASDLIIGMQAWYKKIVRRVSQHMPSFHEQFDFMGLVGPIPKDKIPAHEATTTSWFQIAAMFTTGSYERATAALEALRALVGDYGGPALEMLDKQALDYYCALQDYQSIDLLRRANNRLLRNFADEALSTRPSCDRWDHVRPPDEVYTSLISQLPDVPMQDAIQLGHLSHLWQWLQSNKLATFDTIFESNARRALEIRPTGDRDTITQLQLTSHHDIECYLTAWTNEAANAKPDGNPETKLWGQLLSQTQHLALQKTASAHIHAARVARKQKNISIASTWLHRAAHDSSLRYECMYEQSKLLLGKPGDHHALQAMDILNSIIVELDDKGRRLQSKACFSAAKLLKAVSTGEHDGNVNALLAKLDRLPLGKMSDTETQTHLQSPVEEAIDSLLQRSIETGDTECKPWFEYATYHYKQGWRIVDELLHDDSTMPVIQWAREQICTSLANVSSSVTAKPVLALLRKYSSSLDTSGVRGDQELINVLLDTTGLENTDKIAPILETLQTLQTLIVGRFREAANAYFRYLSLEHENSKFIGSKPTESTSRSMAATLRLLRILVKYGEALKFEFLEHIENVIIEPWKAIIPQLFARLNHPAPVVQLVISKLIGRICEEYPREIIYDIIVSSTSSKTNHATKSILDDIADRMMQQDKELWVSTRRTAEELEKITVLWEEKWLNKIGSMTFNVVELFGKLNQEKMRLEANNAPEQANKSFLESYDSVMKFVTTSIDKLLQATVRSNEIMTNHETWFMEKFGQRLLDAFEKLQKPKSIHTYREGWDMFIKINRELATETQRVRMLELAHLSPYLSSLRSTSIGVPGIVDPHEALYIESFESTVVVVPTKTKPKKLDLRGSDGKKYSYLFKGLEDLHLDERIMQLLNTTNGLLREDKATAARALKARTYAVIPLSDHSGMIQWVNDATPLFALYKRWQRREQTAVMLLEKTDGHPQQQKQAQLPPLPRPSEIFLAKVEAALKAEGLRISANRRHWPKHILKKVFAELVKETPGDLLAKEIWCASPDPAEWMKRNATFARSLAVMSVVGYIIGLGDRHLDNMLVDFQTGELINIDYNVCFEKGRQLRVPELVPYRLTQNLVNALGITGVDGNFRIAAEETLRVLRKHKEVLMTLLDAFVYDPLVHWESEAGELAQKQMLELQANLSLTAARLSEKKSQYESKQTDIQDSLSTVSEALRQSQAHATSSTFETNEDGSDDEDDGSLVEYSKQRLALLAKDARDWSSEHSDALDQLTKPELSTLLNADFLTKDAHASIAKALEMKDNTFLKSMATWLQQKDTVYRECTEELRIYTRFVSSIQGGLLDQDSCRIWTTLNELIHDGYTKTKAEEVAMKIQNFDQEPIPTLQSMESRVFSYASRVTQVLSRIHAVGSADRAAQRANEYDAHKTRMTKLAVTPANIAKLLDLLLNAVRELEVEENEFEYASSLIPTELYNIELNGHFHHFLQQTNYLPVLLGIEAYLQNMNGYSPDGQKFTKHTDALLNCAYILNVLEDESQSLCADLLERLLSKEEDAEARLTDILQVMETAPTFILSQKAPGGVSPDVWSRIQAPFLKLDPLCLLAKSVLPPEQASAAMELYASTKRQLIFAILTECIQYCRNMHKQVYVSALLSTWSLSYSQPIAESLALFVRTTMSSLMLPATVACMQLIRSHLNVVDSTPDRENETTNMLQQTCGLYAEKLILDMILAREKSYKTIMEQCEMEISRFQWFNAPYLQNQRPLLASHLTSRILEGQDQLSFVAKGLQDLHEKCYEVSRHTGWRHVQAMWEKAYEKELQKCTILLELYNKIIHLESHRNGFPQAMLLFKDIDENLQPFLGACNDSLHETEDVDMRVPQHELFDARKQLKPLDDLIIDLQSPVDGVGALLESISLNEIDSDNELKPAQQSAKAALSALVTVQRHLTDILGKEYPGVTASSSRPNWTYTTLLQTLVALDQDVHALFDAIRTLEEFAPDKQTETGASAVRPEQEPVVAENEVITAEEEEDYEYGVDPGAQMNASRLGSEQAQTPHQRQQQQQQQQRAHLRNVQQRDTQVLAIMQRIRSKLEGKDFGVSHKLSVSEQVAKTIEQATSPDHLSVMYEGWTSWV</sequence>
<dbReference type="GO" id="GO:0035556">
    <property type="term" value="P:intracellular signal transduction"/>
    <property type="evidence" value="ECO:0007669"/>
    <property type="project" value="UniProtKB-ARBA"/>
</dbReference>
<proteinExistence type="inferred from homology"/>
<evidence type="ECO:0000256" key="5">
    <source>
        <dbReference type="ARBA" id="ARBA00022741"/>
    </source>
</evidence>
<evidence type="ECO:0000259" key="13">
    <source>
        <dbReference type="PROSITE" id="PS51189"/>
    </source>
</evidence>
<keyword evidence="8" id="KW-0866">Nonsense-mediated mRNA decay</keyword>
<dbReference type="GO" id="GO:0004674">
    <property type="term" value="F:protein serine/threonine kinase activity"/>
    <property type="evidence" value="ECO:0007669"/>
    <property type="project" value="UniProtKB-KW"/>
</dbReference>
<dbReference type="OMA" id="ETHKVRI"/>
<evidence type="ECO:0000256" key="9">
    <source>
        <dbReference type="ARBA" id="ARBA00047899"/>
    </source>
</evidence>
<dbReference type="Pfam" id="PF02260">
    <property type="entry name" value="FATC"/>
    <property type="match status" value="1"/>
</dbReference>
<evidence type="ECO:0000256" key="7">
    <source>
        <dbReference type="ARBA" id="ARBA00022840"/>
    </source>
</evidence>
<dbReference type="InterPro" id="IPR050517">
    <property type="entry name" value="DDR_Repair_Kinase"/>
</dbReference>
<feature type="compositionally biased region" description="Low complexity" evidence="11">
    <location>
        <begin position="29"/>
        <end position="39"/>
    </location>
</feature>
<dbReference type="InterPro" id="IPR036940">
    <property type="entry name" value="PI3/4_kinase_cat_sf"/>
</dbReference>
<dbReference type="SUPFAM" id="SSF48371">
    <property type="entry name" value="ARM repeat"/>
    <property type="match status" value="2"/>
</dbReference>
<accession>A0A1X2HUT0</accession>
<dbReference type="InterPro" id="IPR003152">
    <property type="entry name" value="FATC_dom"/>
</dbReference>
<keyword evidence="7" id="KW-0067">ATP-binding</keyword>
<dbReference type="PANTHER" id="PTHR11139:SF71">
    <property type="entry name" value="SERINE_THREONINE-PROTEIN KINASE SMG1"/>
    <property type="match status" value="1"/>
</dbReference>
<feature type="domain" description="PI3K/PI4K catalytic" evidence="12">
    <location>
        <begin position="1862"/>
        <end position="2218"/>
    </location>
</feature>
<comment type="catalytic activity">
    <reaction evidence="10">
        <text>L-seryl-[protein] + ATP = O-phospho-L-seryl-[protein] + ADP + H(+)</text>
        <dbReference type="Rhea" id="RHEA:17989"/>
        <dbReference type="Rhea" id="RHEA-COMP:9863"/>
        <dbReference type="Rhea" id="RHEA-COMP:11604"/>
        <dbReference type="ChEBI" id="CHEBI:15378"/>
        <dbReference type="ChEBI" id="CHEBI:29999"/>
        <dbReference type="ChEBI" id="CHEBI:30616"/>
        <dbReference type="ChEBI" id="CHEBI:83421"/>
        <dbReference type="ChEBI" id="CHEBI:456216"/>
        <dbReference type="EC" id="2.7.11.1"/>
    </reaction>
</comment>
<dbReference type="PANTHER" id="PTHR11139">
    <property type="entry name" value="ATAXIA TELANGIECTASIA MUTATED ATM -RELATED"/>
    <property type="match status" value="1"/>
</dbReference>
<dbReference type="InterPro" id="IPR014009">
    <property type="entry name" value="PIK_FAT"/>
</dbReference>
<evidence type="ECO:0000313" key="16">
    <source>
        <dbReference type="Proteomes" id="UP000242180"/>
    </source>
</evidence>
<evidence type="ECO:0000256" key="6">
    <source>
        <dbReference type="ARBA" id="ARBA00022777"/>
    </source>
</evidence>
<dbReference type="Pfam" id="PF23593">
    <property type="entry name" value="HEAT_ATR"/>
    <property type="match status" value="1"/>
</dbReference>
<dbReference type="SMART" id="SM01343">
    <property type="entry name" value="FATC"/>
    <property type="match status" value="1"/>
</dbReference>
<evidence type="ECO:0000256" key="4">
    <source>
        <dbReference type="ARBA" id="ARBA00022679"/>
    </source>
</evidence>
<dbReference type="STRING" id="13706.A0A1X2HUT0"/>
<dbReference type="SMART" id="SM01345">
    <property type="entry name" value="Rapamycin_bind"/>
    <property type="match status" value="1"/>
</dbReference>
<comment type="caution">
    <text evidence="15">The sequence shown here is derived from an EMBL/GenBank/DDBJ whole genome shotgun (WGS) entry which is preliminary data.</text>
</comment>
<feature type="domain" description="FAT" evidence="13">
    <location>
        <begin position="1089"/>
        <end position="1659"/>
    </location>
</feature>
<evidence type="ECO:0000259" key="12">
    <source>
        <dbReference type="PROSITE" id="PS50290"/>
    </source>
</evidence>
<dbReference type="InterPro" id="IPR016024">
    <property type="entry name" value="ARM-type_fold"/>
</dbReference>
<dbReference type="SUPFAM" id="SSF56112">
    <property type="entry name" value="Protein kinase-like (PK-like)"/>
    <property type="match status" value="1"/>
</dbReference>
<evidence type="ECO:0000256" key="1">
    <source>
        <dbReference type="ARBA" id="ARBA00011031"/>
    </source>
</evidence>
<keyword evidence="5" id="KW-0547">Nucleotide-binding</keyword>
<keyword evidence="4" id="KW-0808">Transferase</keyword>
<evidence type="ECO:0000256" key="8">
    <source>
        <dbReference type="ARBA" id="ARBA00023161"/>
    </source>
</evidence>
<keyword evidence="6" id="KW-0418">Kinase</keyword>
<dbReference type="GO" id="GO:0005524">
    <property type="term" value="F:ATP binding"/>
    <property type="evidence" value="ECO:0007669"/>
    <property type="project" value="UniProtKB-KW"/>
</dbReference>
<protein>
    <recommendedName>
        <fullName evidence="2">non-specific serine/threonine protein kinase</fullName>
        <ecNumber evidence="2">2.7.11.1</ecNumber>
    </recommendedName>
</protein>
<dbReference type="Pfam" id="PF00454">
    <property type="entry name" value="PI3_PI4_kinase"/>
    <property type="match status" value="1"/>
</dbReference>
<name>A0A1X2HUT0_SYNRA</name>
<dbReference type="InParanoid" id="A0A1X2HUT0"/>
<feature type="region of interest" description="Disordered" evidence="11">
    <location>
        <begin position="2222"/>
        <end position="2243"/>
    </location>
</feature>
<feature type="domain" description="FATC" evidence="14">
    <location>
        <begin position="3092"/>
        <end position="3124"/>
    </location>
</feature>
<dbReference type="GO" id="GO:0005634">
    <property type="term" value="C:nucleus"/>
    <property type="evidence" value="ECO:0007669"/>
    <property type="project" value="TreeGrafter"/>
</dbReference>
<feature type="compositionally biased region" description="Polar residues" evidence="11">
    <location>
        <begin position="2222"/>
        <end position="2231"/>
    </location>
</feature>
<dbReference type="InterPro" id="IPR011009">
    <property type="entry name" value="Kinase-like_dom_sf"/>
</dbReference>
<dbReference type="PROSITE" id="PS51189">
    <property type="entry name" value="FAT"/>
    <property type="match status" value="1"/>
</dbReference>
<comment type="similarity">
    <text evidence="1">Belongs to the PI3/PI4-kinase family.</text>
</comment>
<dbReference type="InterPro" id="IPR039414">
    <property type="entry name" value="SMG1_PIKKc"/>
</dbReference>
<comment type="catalytic activity">
    <reaction evidence="9">
        <text>L-threonyl-[protein] + ATP = O-phospho-L-threonyl-[protein] + ADP + H(+)</text>
        <dbReference type="Rhea" id="RHEA:46608"/>
        <dbReference type="Rhea" id="RHEA-COMP:11060"/>
        <dbReference type="Rhea" id="RHEA-COMP:11605"/>
        <dbReference type="ChEBI" id="CHEBI:15378"/>
        <dbReference type="ChEBI" id="CHEBI:30013"/>
        <dbReference type="ChEBI" id="CHEBI:30616"/>
        <dbReference type="ChEBI" id="CHEBI:61977"/>
        <dbReference type="ChEBI" id="CHEBI:456216"/>
        <dbReference type="EC" id="2.7.11.1"/>
    </reaction>
</comment>
<dbReference type="EMBL" id="MCGN01000001">
    <property type="protein sequence ID" value="ORZ03355.1"/>
    <property type="molecule type" value="Genomic_DNA"/>
</dbReference>
<dbReference type="Pfam" id="PF15785">
    <property type="entry name" value="SMG1"/>
    <property type="match status" value="1"/>
</dbReference>
<dbReference type="PROSITE" id="PS50290">
    <property type="entry name" value="PI3_4_KINASE_3"/>
    <property type="match status" value="1"/>
</dbReference>
<organism evidence="15 16">
    <name type="scientific">Syncephalastrum racemosum</name>
    <name type="common">Filamentous fungus</name>
    <dbReference type="NCBI Taxonomy" id="13706"/>
    <lineage>
        <taxon>Eukaryota</taxon>
        <taxon>Fungi</taxon>
        <taxon>Fungi incertae sedis</taxon>
        <taxon>Mucoromycota</taxon>
        <taxon>Mucoromycotina</taxon>
        <taxon>Mucoromycetes</taxon>
        <taxon>Mucorales</taxon>
        <taxon>Syncephalastraceae</taxon>
        <taxon>Syncephalastrum</taxon>
    </lineage>
</organism>
<feature type="region of interest" description="Disordered" evidence="11">
    <location>
        <begin position="1"/>
        <end position="74"/>
    </location>
</feature>
<dbReference type="CDD" id="cd05170">
    <property type="entry name" value="PIKKc_SMG1"/>
    <property type="match status" value="1"/>
</dbReference>
<keyword evidence="3" id="KW-0723">Serine/threonine-protein kinase</keyword>
<reference evidence="15 16" key="1">
    <citation type="submission" date="2016-07" db="EMBL/GenBank/DDBJ databases">
        <title>Pervasive Adenine N6-methylation of Active Genes in Fungi.</title>
        <authorList>
            <consortium name="DOE Joint Genome Institute"/>
            <person name="Mondo S.J."/>
            <person name="Dannebaum R.O."/>
            <person name="Kuo R.C."/>
            <person name="Labutti K."/>
            <person name="Haridas S."/>
            <person name="Kuo A."/>
            <person name="Salamov A."/>
            <person name="Ahrendt S.R."/>
            <person name="Lipzen A."/>
            <person name="Sullivan W."/>
            <person name="Andreopoulos W.B."/>
            <person name="Clum A."/>
            <person name="Lindquist E."/>
            <person name="Daum C."/>
            <person name="Ramamoorthy G.K."/>
            <person name="Gryganskyi A."/>
            <person name="Culley D."/>
            <person name="Magnuson J.K."/>
            <person name="James T.Y."/>
            <person name="O'Malley M.A."/>
            <person name="Stajich J.E."/>
            <person name="Spatafora J.W."/>
            <person name="Visel A."/>
            <person name="Grigoriev I.V."/>
        </authorList>
    </citation>
    <scope>NUCLEOTIDE SEQUENCE [LARGE SCALE GENOMIC DNA]</scope>
    <source>
        <strain evidence="15 16">NRRL 2496</strain>
    </source>
</reference>
<dbReference type="EC" id="2.7.11.1" evidence="2"/>
<dbReference type="InterPro" id="IPR057564">
    <property type="entry name" value="HEAT_ATR"/>
</dbReference>